<keyword evidence="2" id="KW-1185">Reference proteome</keyword>
<protein>
    <submittedName>
        <fullName evidence="1">ATP-binding protein</fullName>
    </submittedName>
</protein>
<dbReference type="InterPro" id="IPR027417">
    <property type="entry name" value="P-loop_NTPase"/>
</dbReference>
<dbReference type="EMBL" id="JAIRAU010000001">
    <property type="protein sequence ID" value="MBZ5708038.1"/>
    <property type="molecule type" value="Genomic_DNA"/>
</dbReference>
<comment type="caution">
    <text evidence="1">The sequence shown here is derived from an EMBL/GenBank/DDBJ whole genome shotgun (WGS) entry which is preliminary data.</text>
</comment>
<dbReference type="Proteomes" id="UP001139031">
    <property type="component" value="Unassembled WGS sequence"/>
</dbReference>
<proteinExistence type="predicted"/>
<dbReference type="RefSeq" id="WP_224189796.1">
    <property type="nucleotide sequence ID" value="NZ_JAIRAU010000001.1"/>
</dbReference>
<evidence type="ECO:0000313" key="1">
    <source>
        <dbReference type="EMBL" id="MBZ5708038.1"/>
    </source>
</evidence>
<gene>
    <name evidence="1" type="ORF">K7C98_02135</name>
</gene>
<dbReference type="SUPFAM" id="SSF52540">
    <property type="entry name" value="P-loop containing nucleoside triphosphate hydrolases"/>
    <property type="match status" value="1"/>
</dbReference>
<organism evidence="1 2">
    <name type="scientific">Nannocystis pusilla</name>
    <dbReference type="NCBI Taxonomy" id="889268"/>
    <lineage>
        <taxon>Bacteria</taxon>
        <taxon>Pseudomonadati</taxon>
        <taxon>Myxococcota</taxon>
        <taxon>Polyangia</taxon>
        <taxon>Nannocystales</taxon>
        <taxon>Nannocystaceae</taxon>
        <taxon>Nannocystis</taxon>
    </lineage>
</organism>
<sequence length="692" mass="77087">MILDPQLARLAEWFAALQGRAGELLDQRLHGDCLGGLEQVALTLEQQMQPPTAPEETLVTLADDDNRHPLSRTRWRAVLEHDIRPAIHAARDTLAATAAAFDGGLAAAGLLTDLARTVADEPELYFIDRAAEDSGVTEKAGPVQMAIPLRRWLDEIFAVPVRGLIEELTRRAAALAREAAAELERIETVLDYHLFIVEDSREAEARDESAHTGLGHAIRLVRALSERSARDVRRLFGWFVGESSARMDDALAPLRAHRPDEVMQQLAAREARARPSWLRAQRDRARVGASAIYTRAAPLVRELAQDVRRTIAGEGPRVGYWDLLIAGDDRAGRLPAIYRRLFGEVPLGLSDLYQPRPRLEVPCRKVFETWLEGQRTALLVTGDRGAGKRTLVNRVRAELHGELPVHWISMGPHLASESRLCAAMCEATGTPYATSFTEFAQLLPLVGGRRVLILENAEQLFVRTPEGLARMQGFLDMVRATDEALLWIVLMAAPAATLLATCLRLPLYFGQVVDVAAESGRFIETMIRSRHRVSGFGLRFRERRAPALQRLRRPFTRADMLPDPGEEWFIDLERMCGGNLRQALDYWLLSARLDAKTEHDILVRPLPRRRGNALNDLSLPQRQVLVSLVQHGALTEGQLQEIVRTAGGGIGPEIDDLRRRHLVDQGGPGGFLTLRPTAVGPVTHDLRWRSMI</sequence>
<keyword evidence="1" id="KW-0547">Nucleotide-binding</keyword>
<name>A0ABS7TIH7_9BACT</name>
<dbReference type="GO" id="GO:0005524">
    <property type="term" value="F:ATP binding"/>
    <property type="evidence" value="ECO:0007669"/>
    <property type="project" value="UniProtKB-KW"/>
</dbReference>
<reference evidence="1" key="1">
    <citation type="submission" date="2021-08" db="EMBL/GenBank/DDBJ databases">
        <authorList>
            <person name="Stevens D.C."/>
        </authorList>
    </citation>
    <scope>NUCLEOTIDE SEQUENCE</scope>
    <source>
        <strain evidence="1">DSM 53165</strain>
    </source>
</reference>
<keyword evidence="1" id="KW-0067">ATP-binding</keyword>
<accession>A0ABS7TIH7</accession>
<evidence type="ECO:0000313" key="2">
    <source>
        <dbReference type="Proteomes" id="UP001139031"/>
    </source>
</evidence>